<feature type="transmembrane region" description="Helical" evidence="6">
    <location>
        <begin position="149"/>
        <end position="169"/>
    </location>
</feature>
<dbReference type="RefSeq" id="WP_312986200.1">
    <property type="nucleotide sequence ID" value="NZ_BAAAUI010000011.1"/>
</dbReference>
<feature type="transmembrane region" description="Helical" evidence="6">
    <location>
        <begin position="66"/>
        <end position="87"/>
    </location>
</feature>
<feature type="domain" description="EamA" evidence="7">
    <location>
        <begin position="151"/>
        <end position="285"/>
    </location>
</feature>
<dbReference type="PANTHER" id="PTHR32322:SF9">
    <property type="entry name" value="AMINO-ACID METABOLITE EFFLUX PUMP-RELATED"/>
    <property type="match status" value="1"/>
</dbReference>
<evidence type="ECO:0000256" key="4">
    <source>
        <dbReference type="ARBA" id="ARBA00022989"/>
    </source>
</evidence>
<comment type="caution">
    <text evidence="8">The sequence shown here is derived from an EMBL/GenBank/DDBJ whole genome shotgun (WGS) entry which is preliminary data.</text>
</comment>
<protein>
    <submittedName>
        <fullName evidence="8">Drug/metabolite transporter (DMT)-like permease</fullName>
    </submittedName>
</protein>
<organism evidence="8 9">
    <name type="scientific">Crossiella cryophila</name>
    <dbReference type="NCBI Taxonomy" id="43355"/>
    <lineage>
        <taxon>Bacteria</taxon>
        <taxon>Bacillati</taxon>
        <taxon>Actinomycetota</taxon>
        <taxon>Actinomycetes</taxon>
        <taxon>Pseudonocardiales</taxon>
        <taxon>Pseudonocardiaceae</taxon>
        <taxon>Crossiella</taxon>
    </lineage>
</organism>
<gene>
    <name evidence="8" type="ORF">HNR67_000359</name>
</gene>
<evidence type="ECO:0000256" key="3">
    <source>
        <dbReference type="ARBA" id="ARBA00022692"/>
    </source>
</evidence>
<evidence type="ECO:0000256" key="5">
    <source>
        <dbReference type="ARBA" id="ARBA00023136"/>
    </source>
</evidence>
<evidence type="ECO:0000313" key="8">
    <source>
        <dbReference type="EMBL" id="MBB4674241.1"/>
    </source>
</evidence>
<feature type="transmembrane region" description="Helical" evidence="6">
    <location>
        <begin position="209"/>
        <end position="232"/>
    </location>
</feature>
<evidence type="ECO:0000256" key="6">
    <source>
        <dbReference type="SAM" id="Phobius"/>
    </source>
</evidence>
<feature type="transmembrane region" description="Helical" evidence="6">
    <location>
        <begin position="267"/>
        <end position="285"/>
    </location>
</feature>
<dbReference type="Pfam" id="PF00892">
    <property type="entry name" value="EamA"/>
    <property type="match status" value="2"/>
</dbReference>
<comment type="similarity">
    <text evidence="2">Belongs to the EamA transporter family.</text>
</comment>
<accession>A0A7W7FPW1</accession>
<feature type="transmembrane region" description="Helical" evidence="6">
    <location>
        <begin position="34"/>
        <end position="54"/>
    </location>
</feature>
<comment type="subcellular location">
    <subcellularLocation>
        <location evidence="1">Membrane</location>
        <topology evidence="1">Multi-pass membrane protein</topology>
    </subcellularLocation>
</comment>
<keyword evidence="9" id="KW-1185">Reference proteome</keyword>
<feature type="transmembrane region" description="Helical" evidence="6">
    <location>
        <begin position="122"/>
        <end position="143"/>
    </location>
</feature>
<feature type="transmembrane region" description="Helical" evidence="6">
    <location>
        <begin position="7"/>
        <end position="28"/>
    </location>
</feature>
<proteinExistence type="inferred from homology"/>
<dbReference type="EMBL" id="JACHMH010000001">
    <property type="protein sequence ID" value="MBB4674241.1"/>
    <property type="molecule type" value="Genomic_DNA"/>
</dbReference>
<dbReference type="Proteomes" id="UP000533598">
    <property type="component" value="Unassembled WGS sequence"/>
</dbReference>
<feature type="domain" description="EamA" evidence="7">
    <location>
        <begin position="12"/>
        <end position="139"/>
    </location>
</feature>
<feature type="transmembrane region" description="Helical" evidence="6">
    <location>
        <begin position="181"/>
        <end position="203"/>
    </location>
</feature>
<evidence type="ECO:0000256" key="2">
    <source>
        <dbReference type="ARBA" id="ARBA00007362"/>
    </source>
</evidence>
<dbReference type="GO" id="GO:0016020">
    <property type="term" value="C:membrane"/>
    <property type="evidence" value="ECO:0007669"/>
    <property type="project" value="UniProtKB-SubCell"/>
</dbReference>
<evidence type="ECO:0000259" key="7">
    <source>
        <dbReference type="Pfam" id="PF00892"/>
    </source>
</evidence>
<reference evidence="8 9" key="1">
    <citation type="submission" date="2020-08" db="EMBL/GenBank/DDBJ databases">
        <title>Sequencing the genomes of 1000 actinobacteria strains.</title>
        <authorList>
            <person name="Klenk H.-P."/>
        </authorList>
    </citation>
    <scope>NUCLEOTIDE SEQUENCE [LARGE SCALE GENOMIC DNA]</scope>
    <source>
        <strain evidence="8 9">DSM 44230</strain>
    </source>
</reference>
<keyword evidence="3 6" id="KW-0812">Transmembrane</keyword>
<evidence type="ECO:0000256" key="1">
    <source>
        <dbReference type="ARBA" id="ARBA00004141"/>
    </source>
</evidence>
<name>A0A7W7FPW1_9PSEU</name>
<dbReference type="AlphaFoldDB" id="A0A7W7FPW1"/>
<dbReference type="SUPFAM" id="SSF103481">
    <property type="entry name" value="Multidrug resistance efflux transporter EmrE"/>
    <property type="match status" value="2"/>
</dbReference>
<dbReference type="InterPro" id="IPR037185">
    <property type="entry name" value="EmrE-like"/>
</dbReference>
<evidence type="ECO:0000313" key="9">
    <source>
        <dbReference type="Proteomes" id="UP000533598"/>
    </source>
</evidence>
<keyword evidence="4 6" id="KW-1133">Transmembrane helix</keyword>
<sequence length="309" mass="31884">MTSKGNLVRLGLLALFWGSSFLWIKFALTGFSPVQIVLIRVGLGALVLLAVVRVQRLRLPRGGRLWGHLVVAAFFSNVLPFTLFGIGELTVDSGMAGVLNATVPLWTVLLGLVVGQERRISLVRAIGLAIGFAGTLVIFAPWQGATSELGGALAITAAAVSYGIGALYMARFLAGEGLPPVVVSAAQMISATALIALAVPFAGLQPVHLSFASVGAVTVLGVLGTGIAFIFFYRLIADEGPTSATTVAYLMPLVSVLLGAVVLQEEIGLRVVLGMAVVLAGVMLARRQPKVAAVAPEPLPVPAAATAGK</sequence>
<feature type="transmembrane region" description="Helical" evidence="6">
    <location>
        <begin position="93"/>
        <end position="115"/>
    </location>
</feature>
<keyword evidence="5 6" id="KW-0472">Membrane</keyword>
<dbReference type="InterPro" id="IPR050638">
    <property type="entry name" value="AA-Vitamin_Transporters"/>
</dbReference>
<dbReference type="PANTHER" id="PTHR32322">
    <property type="entry name" value="INNER MEMBRANE TRANSPORTER"/>
    <property type="match status" value="1"/>
</dbReference>
<feature type="transmembrane region" description="Helical" evidence="6">
    <location>
        <begin position="244"/>
        <end position="261"/>
    </location>
</feature>
<dbReference type="InterPro" id="IPR000620">
    <property type="entry name" value="EamA_dom"/>
</dbReference>